<organism evidence="1 2">
    <name type="scientific">Stentor coeruleus</name>
    <dbReference type="NCBI Taxonomy" id="5963"/>
    <lineage>
        <taxon>Eukaryota</taxon>
        <taxon>Sar</taxon>
        <taxon>Alveolata</taxon>
        <taxon>Ciliophora</taxon>
        <taxon>Postciliodesmatophora</taxon>
        <taxon>Heterotrichea</taxon>
        <taxon>Heterotrichida</taxon>
        <taxon>Stentoridae</taxon>
        <taxon>Stentor</taxon>
    </lineage>
</organism>
<dbReference type="AlphaFoldDB" id="A0A1R2AML6"/>
<dbReference type="Proteomes" id="UP000187209">
    <property type="component" value="Unassembled WGS sequence"/>
</dbReference>
<comment type="caution">
    <text evidence="1">The sequence shown here is derived from an EMBL/GenBank/DDBJ whole genome shotgun (WGS) entry which is preliminary data.</text>
</comment>
<gene>
    <name evidence="1" type="ORF">SteCoe_37613</name>
</gene>
<reference evidence="1 2" key="1">
    <citation type="submission" date="2016-11" db="EMBL/GenBank/DDBJ databases">
        <title>The macronuclear genome of Stentor coeruleus: a giant cell with tiny introns.</title>
        <authorList>
            <person name="Slabodnick M."/>
            <person name="Ruby J.G."/>
            <person name="Reiff S.B."/>
            <person name="Swart E.C."/>
            <person name="Gosai S."/>
            <person name="Prabakaran S."/>
            <person name="Witkowska E."/>
            <person name="Larue G.E."/>
            <person name="Fisher S."/>
            <person name="Freeman R.M."/>
            <person name="Gunawardena J."/>
            <person name="Chu W."/>
            <person name="Stover N.A."/>
            <person name="Gregory B.D."/>
            <person name="Nowacki M."/>
            <person name="Derisi J."/>
            <person name="Roy S.W."/>
            <person name="Marshall W.F."/>
            <person name="Sood P."/>
        </authorList>
    </citation>
    <scope>NUCLEOTIDE SEQUENCE [LARGE SCALE GENOMIC DNA]</scope>
    <source>
        <strain evidence="1">WM001</strain>
    </source>
</reference>
<dbReference type="EMBL" id="MPUH01001939">
    <property type="protein sequence ID" value="OMJ65793.1"/>
    <property type="molecule type" value="Genomic_DNA"/>
</dbReference>
<proteinExistence type="predicted"/>
<keyword evidence="2" id="KW-1185">Reference proteome</keyword>
<name>A0A1R2AML6_9CILI</name>
<evidence type="ECO:0000313" key="2">
    <source>
        <dbReference type="Proteomes" id="UP000187209"/>
    </source>
</evidence>
<protein>
    <submittedName>
        <fullName evidence="1">Uncharacterized protein</fullName>
    </submittedName>
</protein>
<accession>A0A1R2AML6</accession>
<evidence type="ECO:0000313" key="1">
    <source>
        <dbReference type="EMBL" id="OMJ65793.1"/>
    </source>
</evidence>
<sequence length="158" mass="18011">MNKSKGKSKFTFNLLKCISTSGICWVEIEGFSNPLTLSFNPPNFSYTQNSIGEICCKVMATKEVEIFRFSFDYCKKLSKISADQIVNCKDFTFFENHKTNDVDCCFYVTLELSAKDKVRVLKQKYQDTQSFIDKLRLDAQGSGIENELKSSCCDCVAF</sequence>